<feature type="transmembrane region" description="Helical" evidence="1">
    <location>
        <begin position="467"/>
        <end position="487"/>
    </location>
</feature>
<feature type="transmembrane region" description="Helical" evidence="1">
    <location>
        <begin position="388"/>
        <end position="405"/>
    </location>
</feature>
<feature type="transmembrane region" description="Helical" evidence="1">
    <location>
        <begin position="196"/>
        <end position="218"/>
    </location>
</feature>
<accession>A0ABZ1VXB3</accession>
<dbReference type="Gene3D" id="1.20.1740.10">
    <property type="entry name" value="Amino acid/polyamine transporter I"/>
    <property type="match status" value="1"/>
</dbReference>
<dbReference type="Proteomes" id="UP001432292">
    <property type="component" value="Chromosome"/>
</dbReference>
<feature type="transmembrane region" description="Helical" evidence="1">
    <location>
        <begin position="238"/>
        <end position="259"/>
    </location>
</feature>
<protein>
    <submittedName>
        <fullName evidence="2">Amino acid transporter</fullName>
    </submittedName>
</protein>
<dbReference type="RefSeq" id="WP_329129600.1">
    <property type="nucleotide sequence ID" value="NZ_CP108473.1"/>
</dbReference>
<evidence type="ECO:0000256" key="1">
    <source>
        <dbReference type="SAM" id="Phobius"/>
    </source>
</evidence>
<sequence>MAATVPAGASSRATARQRLHAWMLEGLSDMAKHQKGAHTGPVSSHPGQRWWRVMCLTGVDYFSTLGYQPGIAALAAGLLSPIATIVLVLVTLAGALPVYRRVAKESPHGQGSIAMLERLLSFWKGKLFVLTLLGFAATDFLITITLSAADAATHLVENPHVSSALHHQQMLITLILIALLGAVFLKGFLEAIGVAVVLVALYLGLNVAVVVAGLGHLVTAPHVVTDWSRALTAEHGSPLAMVGVALLVFPKLALGLSGFETGVAVMPHIEGDPGDTEERPTGRIRGAKKLLTTSAVIMSVFLIITSFITTVLIPEPAFQPGGSANGRALAYLAHEYLGSAFGTVYDVSTIAILWFAGASAMAGLLNLMPQYLPRYGMAPHWARAVRPMVLVFTLVAFLVTWIFNADVDAQGGAYATGVLVLISSAAIAVTIAARRAREHGWTIGFAAISVVFLYTTVANVVERPDGVKIGACFIAGIILVSFLSRLARAFELRVTSVVLDEKAERFIRDTAHRKIRFIANEPDQRDVAEYRDKLQQIRTDNDLPASEDFIFVEVTVGDPSEFESELRVRGEVLHGRYRVLCLESSTISNALAALLLHARDLTGQRPHIYFEWTEGSPFAQFLRFFLFGQGEVAPVTREVLREAEPNRDRRPRVHVG</sequence>
<keyword evidence="1" id="KW-0812">Transmembrane</keyword>
<feature type="transmembrane region" description="Helical" evidence="1">
    <location>
        <begin position="71"/>
        <end position="96"/>
    </location>
</feature>
<dbReference type="EMBL" id="CP108473">
    <property type="protein sequence ID" value="WUS27439.1"/>
    <property type="molecule type" value="Genomic_DNA"/>
</dbReference>
<keyword evidence="1" id="KW-1133">Transmembrane helix</keyword>
<feature type="transmembrane region" description="Helical" evidence="1">
    <location>
        <begin position="347"/>
        <end position="367"/>
    </location>
</feature>
<feature type="transmembrane region" description="Helical" evidence="1">
    <location>
        <begin position="411"/>
        <end position="433"/>
    </location>
</feature>
<feature type="transmembrane region" description="Helical" evidence="1">
    <location>
        <begin position="440"/>
        <end position="461"/>
    </location>
</feature>
<keyword evidence="3" id="KW-1185">Reference proteome</keyword>
<evidence type="ECO:0000313" key="2">
    <source>
        <dbReference type="EMBL" id="WUS27439.1"/>
    </source>
</evidence>
<gene>
    <name evidence="2" type="ORF">OG727_37020</name>
</gene>
<evidence type="ECO:0000313" key="3">
    <source>
        <dbReference type="Proteomes" id="UP001432292"/>
    </source>
</evidence>
<organism evidence="2 3">
    <name type="scientific">Streptomyces caniferus</name>
    <dbReference type="NCBI Taxonomy" id="285557"/>
    <lineage>
        <taxon>Bacteria</taxon>
        <taxon>Bacillati</taxon>
        <taxon>Actinomycetota</taxon>
        <taxon>Actinomycetes</taxon>
        <taxon>Kitasatosporales</taxon>
        <taxon>Streptomycetaceae</taxon>
        <taxon>Streptomyces</taxon>
    </lineage>
</organism>
<reference evidence="2" key="1">
    <citation type="submission" date="2022-10" db="EMBL/GenBank/DDBJ databases">
        <title>The complete genomes of actinobacterial strains from the NBC collection.</title>
        <authorList>
            <person name="Joergensen T.S."/>
            <person name="Alvarez Arevalo M."/>
            <person name="Sterndorff E.B."/>
            <person name="Faurdal D."/>
            <person name="Vuksanovic O."/>
            <person name="Mourched A.-S."/>
            <person name="Charusanti P."/>
            <person name="Shaw S."/>
            <person name="Blin K."/>
            <person name="Weber T."/>
        </authorList>
    </citation>
    <scope>NUCLEOTIDE SEQUENCE</scope>
    <source>
        <strain evidence="2">NBC_01256</strain>
    </source>
</reference>
<name>A0ABZ1VXB3_9ACTN</name>
<proteinExistence type="predicted"/>
<feature type="transmembrane region" description="Helical" evidence="1">
    <location>
        <begin position="127"/>
        <end position="149"/>
    </location>
</feature>
<feature type="transmembrane region" description="Helical" evidence="1">
    <location>
        <begin position="290"/>
        <end position="313"/>
    </location>
</feature>
<keyword evidence="1" id="KW-0472">Membrane</keyword>
<feature type="transmembrane region" description="Helical" evidence="1">
    <location>
        <begin position="169"/>
        <end position="189"/>
    </location>
</feature>